<evidence type="ECO:0000313" key="1">
    <source>
        <dbReference type="EMBL" id="MBM6618029.1"/>
    </source>
</evidence>
<evidence type="ECO:0000313" key="2">
    <source>
        <dbReference type="Proteomes" id="UP001518925"/>
    </source>
</evidence>
<organism evidence="1 2">
    <name type="scientific">Bacillus suaedaesalsae</name>
    <dbReference type="NCBI Taxonomy" id="2810349"/>
    <lineage>
        <taxon>Bacteria</taxon>
        <taxon>Bacillati</taxon>
        <taxon>Bacillota</taxon>
        <taxon>Bacilli</taxon>
        <taxon>Bacillales</taxon>
        <taxon>Bacillaceae</taxon>
        <taxon>Bacillus</taxon>
    </lineage>
</organism>
<accession>A0ABS2DHW0</accession>
<keyword evidence="2" id="KW-1185">Reference proteome</keyword>
<dbReference type="RefSeq" id="WP_204203374.1">
    <property type="nucleotide sequence ID" value="NZ_JAFELM010000028.1"/>
</dbReference>
<name>A0ABS2DHW0_9BACI</name>
<protein>
    <recommendedName>
        <fullName evidence="3">YfhD family protein</fullName>
    </recommendedName>
</protein>
<gene>
    <name evidence="1" type="ORF">JR050_10145</name>
</gene>
<proteinExistence type="predicted"/>
<comment type="caution">
    <text evidence="1">The sequence shown here is derived from an EMBL/GenBank/DDBJ whole genome shotgun (WGS) entry which is preliminary data.</text>
</comment>
<reference evidence="1 2" key="1">
    <citation type="submission" date="2021-02" db="EMBL/GenBank/DDBJ databases">
        <title>Bacillus sp. RD4P76, an endophyte from a halophyte.</title>
        <authorList>
            <person name="Sun J.-Q."/>
        </authorList>
    </citation>
    <scope>NUCLEOTIDE SEQUENCE [LARGE SCALE GENOMIC DNA]</scope>
    <source>
        <strain evidence="1 2">RD4P76</strain>
    </source>
</reference>
<sequence length="50" mass="6017">MSKKETNSTPNISGSFQMIEEERREDLQKVKNQHSMDEESLYYARQFMED</sequence>
<dbReference type="EMBL" id="JAFELM010000028">
    <property type="protein sequence ID" value="MBM6618029.1"/>
    <property type="molecule type" value="Genomic_DNA"/>
</dbReference>
<dbReference type="Proteomes" id="UP001518925">
    <property type="component" value="Unassembled WGS sequence"/>
</dbReference>
<evidence type="ECO:0008006" key="3">
    <source>
        <dbReference type="Google" id="ProtNLM"/>
    </source>
</evidence>